<accession>A0ABD3S752</accession>
<dbReference type="PROSITE" id="PS00197">
    <property type="entry name" value="2FE2S_FER_1"/>
    <property type="match status" value="1"/>
</dbReference>
<feature type="domain" description="2Fe-2S ferredoxin-type" evidence="11">
    <location>
        <begin position="56"/>
        <end position="147"/>
    </location>
</feature>
<evidence type="ECO:0000256" key="10">
    <source>
        <dbReference type="RuleBase" id="RU364001"/>
    </source>
</evidence>
<keyword evidence="8 10" id="KW-0408">Iron</keyword>
<dbReference type="CDD" id="cd00207">
    <property type="entry name" value="fer2"/>
    <property type="match status" value="1"/>
</dbReference>
<dbReference type="InterPro" id="IPR012675">
    <property type="entry name" value="Beta-grasp_dom_sf"/>
</dbReference>
<evidence type="ECO:0000256" key="9">
    <source>
        <dbReference type="ARBA" id="ARBA00023014"/>
    </source>
</evidence>
<keyword evidence="7 10" id="KW-0249">Electron transport</keyword>
<evidence type="ECO:0000313" key="12">
    <source>
        <dbReference type="EMBL" id="KAL3820314.1"/>
    </source>
</evidence>
<dbReference type="SUPFAM" id="SSF54292">
    <property type="entry name" value="2Fe-2S ferredoxin-like"/>
    <property type="match status" value="1"/>
</dbReference>
<dbReference type="InterPro" id="IPR010241">
    <property type="entry name" value="Fd_pln"/>
</dbReference>
<comment type="cofactor">
    <cofactor evidence="10">
        <name>[2Fe-2S] cluster</name>
        <dbReference type="ChEBI" id="CHEBI:190135"/>
    </cofactor>
    <text evidence="10">Binds 1 [2Fe-2S] cluster.</text>
</comment>
<evidence type="ECO:0000256" key="8">
    <source>
        <dbReference type="ARBA" id="ARBA00023004"/>
    </source>
</evidence>
<dbReference type="Proteomes" id="UP001634393">
    <property type="component" value="Unassembled WGS sequence"/>
</dbReference>
<comment type="subcellular location">
    <subcellularLocation>
        <location evidence="2 10">Plastid</location>
        <location evidence="2 10">Chloroplast</location>
    </subcellularLocation>
</comment>
<dbReference type="GO" id="GO:0006124">
    <property type="term" value="P:ferredoxin metabolic process"/>
    <property type="evidence" value="ECO:0007669"/>
    <property type="project" value="UniProtKB-ARBA"/>
</dbReference>
<dbReference type="PANTHER" id="PTHR43112">
    <property type="entry name" value="FERREDOXIN"/>
    <property type="match status" value="1"/>
</dbReference>
<dbReference type="InterPro" id="IPR036010">
    <property type="entry name" value="2Fe-2S_ferredoxin-like_sf"/>
</dbReference>
<evidence type="ECO:0000313" key="13">
    <source>
        <dbReference type="Proteomes" id="UP001634393"/>
    </source>
</evidence>
<dbReference type="InterPro" id="IPR006058">
    <property type="entry name" value="2Fe2S_fd_BS"/>
</dbReference>
<keyword evidence="10" id="KW-0934">Plastid</keyword>
<dbReference type="GO" id="GO:0046872">
    <property type="term" value="F:metal ion binding"/>
    <property type="evidence" value="ECO:0007669"/>
    <property type="project" value="UniProtKB-KW"/>
</dbReference>
<keyword evidence="9 10" id="KW-0411">Iron-sulfur</keyword>
<name>A0ABD3S752_9LAMI</name>
<proteinExistence type="inferred from homology"/>
<protein>
    <recommendedName>
        <fullName evidence="10">Ferredoxin</fullName>
    </recommendedName>
</protein>
<evidence type="ECO:0000256" key="2">
    <source>
        <dbReference type="ARBA" id="ARBA00004229"/>
    </source>
</evidence>
<dbReference type="GO" id="GO:0009055">
    <property type="term" value="F:electron transfer activity"/>
    <property type="evidence" value="ECO:0007669"/>
    <property type="project" value="UniProtKB-ARBA"/>
</dbReference>
<dbReference type="GO" id="GO:0051537">
    <property type="term" value="F:2 iron, 2 sulfur cluster binding"/>
    <property type="evidence" value="ECO:0007669"/>
    <property type="project" value="UniProtKB-KW"/>
</dbReference>
<keyword evidence="6 10" id="KW-0479">Metal-binding</keyword>
<sequence>MATGIPTTCLFTSDPQGRTTSAFFKCPSFLSSVRGSNKSFGLKSRHDFRASAMATYKVKLIGTDVIEVVLDAPDDAIIIDSAEAAGVDLPYACNAGACGTCLGKLVSGSVDQSEGLYFNDKPMLEGYVLTCVAYPTEDCMIPPTGRLISSEQVSIISFHIMGSGLFNLKLCICLITQ</sequence>
<dbReference type="Gene3D" id="3.10.20.30">
    <property type="match status" value="1"/>
</dbReference>
<dbReference type="PROSITE" id="PS51085">
    <property type="entry name" value="2FE2S_FER_2"/>
    <property type="match status" value="1"/>
</dbReference>
<comment type="caution">
    <text evidence="12">The sequence shown here is derived from an EMBL/GenBank/DDBJ whole genome shotgun (WGS) entry which is preliminary data.</text>
</comment>
<evidence type="ECO:0000256" key="5">
    <source>
        <dbReference type="ARBA" id="ARBA00022714"/>
    </source>
</evidence>
<dbReference type="Pfam" id="PF00111">
    <property type="entry name" value="Fer2"/>
    <property type="match status" value="1"/>
</dbReference>
<dbReference type="NCBIfam" id="TIGR02008">
    <property type="entry name" value="fdx_plant"/>
    <property type="match status" value="1"/>
</dbReference>
<dbReference type="AlphaFoldDB" id="A0ABD3S752"/>
<comment type="function">
    <text evidence="1 10">Ferredoxins are iron-sulfur proteins that transfer electrons in a wide variety of metabolic reactions.</text>
</comment>
<keyword evidence="4 10" id="KW-0813">Transport</keyword>
<dbReference type="InterPro" id="IPR001041">
    <property type="entry name" value="2Fe-2S_ferredoxin-type"/>
</dbReference>
<evidence type="ECO:0000256" key="4">
    <source>
        <dbReference type="ARBA" id="ARBA00022448"/>
    </source>
</evidence>
<evidence type="ECO:0000256" key="1">
    <source>
        <dbReference type="ARBA" id="ARBA00003532"/>
    </source>
</evidence>
<evidence type="ECO:0000256" key="6">
    <source>
        <dbReference type="ARBA" id="ARBA00022723"/>
    </source>
</evidence>
<organism evidence="12 13">
    <name type="scientific">Penstemon smallii</name>
    <dbReference type="NCBI Taxonomy" id="265156"/>
    <lineage>
        <taxon>Eukaryota</taxon>
        <taxon>Viridiplantae</taxon>
        <taxon>Streptophyta</taxon>
        <taxon>Embryophyta</taxon>
        <taxon>Tracheophyta</taxon>
        <taxon>Spermatophyta</taxon>
        <taxon>Magnoliopsida</taxon>
        <taxon>eudicotyledons</taxon>
        <taxon>Gunneridae</taxon>
        <taxon>Pentapetalae</taxon>
        <taxon>asterids</taxon>
        <taxon>lamiids</taxon>
        <taxon>Lamiales</taxon>
        <taxon>Plantaginaceae</taxon>
        <taxon>Cheloneae</taxon>
        <taxon>Penstemon</taxon>
    </lineage>
</organism>
<keyword evidence="5 10" id="KW-0001">2Fe-2S</keyword>
<evidence type="ECO:0000256" key="7">
    <source>
        <dbReference type="ARBA" id="ARBA00022982"/>
    </source>
</evidence>
<keyword evidence="13" id="KW-1185">Reference proteome</keyword>
<dbReference type="GO" id="GO:0009507">
    <property type="term" value="C:chloroplast"/>
    <property type="evidence" value="ECO:0007669"/>
    <property type="project" value="UniProtKB-SubCell"/>
</dbReference>
<evidence type="ECO:0000259" key="11">
    <source>
        <dbReference type="PROSITE" id="PS51085"/>
    </source>
</evidence>
<reference evidence="12 13" key="1">
    <citation type="submission" date="2024-12" db="EMBL/GenBank/DDBJ databases">
        <title>The unique morphological basis and parallel evolutionary history of personate flowers in Penstemon.</title>
        <authorList>
            <person name="Depatie T.H."/>
            <person name="Wessinger C.A."/>
        </authorList>
    </citation>
    <scope>NUCLEOTIDE SEQUENCE [LARGE SCALE GENOMIC DNA]</scope>
    <source>
        <strain evidence="12">WTNN_2</strain>
        <tissue evidence="12">Leaf</tissue>
    </source>
</reference>
<evidence type="ECO:0000256" key="3">
    <source>
        <dbReference type="ARBA" id="ARBA00007874"/>
    </source>
</evidence>
<dbReference type="PANTHER" id="PTHR43112:SF41">
    <property type="entry name" value="FERREDOXIN"/>
    <property type="match status" value="1"/>
</dbReference>
<gene>
    <name evidence="12" type="ORF">ACJIZ3_006219</name>
</gene>
<keyword evidence="10" id="KW-0150">Chloroplast</keyword>
<dbReference type="EMBL" id="JBJXBP010000007">
    <property type="protein sequence ID" value="KAL3820314.1"/>
    <property type="molecule type" value="Genomic_DNA"/>
</dbReference>
<comment type="similarity">
    <text evidence="3 10">Belongs to the 2Fe2S plant-type ferredoxin family.</text>
</comment>